<feature type="compositionally biased region" description="Acidic residues" evidence="1">
    <location>
        <begin position="175"/>
        <end position="184"/>
    </location>
</feature>
<feature type="compositionally biased region" description="Low complexity" evidence="1">
    <location>
        <begin position="133"/>
        <end position="148"/>
    </location>
</feature>
<sequence length="802" mass="87109">MAAEAVATSQSLVAPFDCGPGTGLTCSGNECPERQLSLTTDASGVEKATQSDFFDEESPGPPLPGSRATSTDSTGNEPGSRTESDAFSGDGGSPLPSGTQLPRPSFTNAKEFKANSPAAAVSVSEDEPPVTLSSTAPPSAPEAPAFRSLESCAESDVALAKDFGPEHAQKRQETEAAETEEPDEQGNRARAASRSSSRRPRDNWLNAQPLHIYTSPTDSSSRPTSLERTSSSAFTEKGARAARPRSRWTGDHAESPVTDFQKCGLAGLPPEVLKKSVLALRTQVEDYQKQLVEGSVQLMKAELKVKRLEESLKQREAGTRNAALPQTKGGEASQGENDATVLREENDRLKAELRIANSTADYLQKALRDRSNREIEMKNHIAALTAVNKDLQEQAKTLAALLSRDKTEASLRARRGEHTQAGISENGAMKLDRSPEIIPPIPCTQPTDGALRTKCLGDGDQALSRSQDDFDQSPRPAALLRRTSSSVMHWPSSAERASGKVQFDVCPVFGSVRYDPARTCPVDTALANFVNQRTNKIIFTRVRPGVYLYGRMPVRVQLGTEPETQTKRLEVVARGRRYSIANFINAFESLRLSTSRTKRPVDCCLWSSPTCPARRKCSPWRMRQLAPARPRLTSARTFPVHAAQKTQAGSGAPPRLRRTKTQASLRPGPGRPLATRNGLAACYRGQSRSRFQSHGMRTRAPTSSTEKSEAFSVRGRGIRSPRSAGKPRRRKPSAGKTVRRHGKPREGSGRRGCLGRPERRLVSATTPQVTAVRERRGARPGGWCRPREKADEAGACARPVGV</sequence>
<organism evidence="2">
    <name type="scientific">Neospora caninum (strain Liverpool)</name>
    <dbReference type="NCBI Taxonomy" id="572307"/>
    <lineage>
        <taxon>Eukaryota</taxon>
        <taxon>Sar</taxon>
        <taxon>Alveolata</taxon>
        <taxon>Apicomplexa</taxon>
        <taxon>Conoidasida</taxon>
        <taxon>Coccidia</taxon>
        <taxon>Eucoccidiorida</taxon>
        <taxon>Eimeriorina</taxon>
        <taxon>Sarcocystidae</taxon>
        <taxon>Neospora</taxon>
    </lineage>
</organism>
<dbReference type="AlphaFoldDB" id="A0A0F7U623"/>
<feature type="region of interest" description="Disordered" evidence="1">
    <location>
        <begin position="1"/>
        <end position="256"/>
    </location>
</feature>
<evidence type="ECO:0000313" key="2">
    <source>
        <dbReference type="EMBL" id="CEL64536.1"/>
    </source>
</evidence>
<reference evidence="2" key="1">
    <citation type="journal article" date="2015" name="PLoS ONE">
        <title>Comprehensive Evaluation of Toxoplasma gondii VEG and Neospora caninum LIV Genomes with Tachyzoite Stage Transcriptome and Proteome Defines Novel Transcript Features.</title>
        <authorList>
            <person name="Ramaprasad A."/>
            <person name="Mourier T."/>
            <person name="Naeem R."/>
            <person name="Malas T.B."/>
            <person name="Moussa E."/>
            <person name="Panigrahi A."/>
            <person name="Vermont S.J."/>
            <person name="Otto T.D."/>
            <person name="Wastling J."/>
            <person name="Pain A."/>
        </authorList>
    </citation>
    <scope>NUCLEOTIDE SEQUENCE</scope>
    <source>
        <strain evidence="2">Liverpool</strain>
    </source>
</reference>
<proteinExistence type="predicted"/>
<feature type="compositionally biased region" description="Polar residues" evidence="1">
    <location>
        <begin position="96"/>
        <end position="108"/>
    </location>
</feature>
<accession>A0A0F7U623</accession>
<name>A0A0F7U623_NEOCL</name>
<feature type="compositionally biased region" description="Basic residues" evidence="1">
    <location>
        <begin position="725"/>
        <end position="743"/>
    </location>
</feature>
<dbReference type="EMBL" id="LN714475">
    <property type="protein sequence ID" value="CEL64536.1"/>
    <property type="molecule type" value="Genomic_DNA"/>
</dbReference>
<protein>
    <submittedName>
        <fullName evidence="2">Uncharacterized protein</fullName>
    </submittedName>
</protein>
<gene>
    <name evidence="2" type="ORF">BN1204_004320</name>
</gene>
<feature type="compositionally biased region" description="Polar residues" evidence="1">
    <location>
        <begin position="67"/>
        <end position="81"/>
    </location>
</feature>
<evidence type="ECO:0000256" key="1">
    <source>
        <dbReference type="SAM" id="MobiDB-lite"/>
    </source>
</evidence>
<feature type="compositionally biased region" description="Polar residues" evidence="1">
    <location>
        <begin position="36"/>
        <end position="52"/>
    </location>
</feature>
<feature type="compositionally biased region" description="Low complexity" evidence="1">
    <location>
        <begin position="214"/>
        <end position="224"/>
    </location>
</feature>
<feature type="region of interest" description="Disordered" evidence="1">
    <location>
        <begin position="642"/>
        <end position="802"/>
    </location>
</feature>
<feature type="compositionally biased region" description="Basic and acidic residues" evidence="1">
    <location>
        <begin position="163"/>
        <end position="174"/>
    </location>
</feature>
<feature type="region of interest" description="Disordered" evidence="1">
    <location>
        <begin position="314"/>
        <end position="340"/>
    </location>
</feature>